<dbReference type="EMBL" id="CAUYUJ010010036">
    <property type="protein sequence ID" value="CAK0828441.1"/>
    <property type="molecule type" value="Genomic_DNA"/>
</dbReference>
<sequence length="441" mass="48496">MEWSPPLAHGHALHADVWRIIFDLFQEGQARPTFQWIEAHREWDGILDLSSAQEIQDFLGNLWAVFFARLGSEGHAVANTVVEAQKQHLADIRKDFDFLSRFAQSIALLSTDLSTPDAQTVGRPVARAVLVRHELHHFPAKGEWRCKQCNLWARTHDSLLQLRSGSRRVCEPTAVQAFLAAEFFQAHGASAVPVRSEAVQDAVSFACEVLGPAPVPAPPQPEACSHWRELGHAVCGCGVKVMPSLLTECQEYKQYSETVGKCDCSLTECDEKVLTSGYSTDFEWKACRRILAGIGQRASVSVGQQRVTSFAVEGLSPIDRRGAAGPEFGHASRIRANATRADTRFTINDQVFVNGAKFGESSGLDSLVGCHEHAGTSEFKVCGCGVKVMPSLLTECQEYKQYSETVGKCDCSLSECDEKVLTSGYSTDFEWKANSFFIAAC</sequence>
<dbReference type="Proteomes" id="UP001189429">
    <property type="component" value="Unassembled WGS sequence"/>
</dbReference>
<name>A0ABN9SAZ8_9DINO</name>
<comment type="caution">
    <text evidence="1">The sequence shown here is derived from an EMBL/GenBank/DDBJ whole genome shotgun (WGS) entry which is preliminary data.</text>
</comment>
<accession>A0ABN9SAZ8</accession>
<organism evidence="1 2">
    <name type="scientific">Prorocentrum cordatum</name>
    <dbReference type="NCBI Taxonomy" id="2364126"/>
    <lineage>
        <taxon>Eukaryota</taxon>
        <taxon>Sar</taxon>
        <taxon>Alveolata</taxon>
        <taxon>Dinophyceae</taxon>
        <taxon>Prorocentrales</taxon>
        <taxon>Prorocentraceae</taxon>
        <taxon>Prorocentrum</taxon>
    </lineage>
</organism>
<keyword evidence="2" id="KW-1185">Reference proteome</keyword>
<gene>
    <name evidence="1" type="ORF">PCOR1329_LOCUS27651</name>
</gene>
<proteinExistence type="predicted"/>
<protein>
    <submittedName>
        <fullName evidence="1">Uncharacterized protein</fullName>
    </submittedName>
</protein>
<evidence type="ECO:0000313" key="1">
    <source>
        <dbReference type="EMBL" id="CAK0828441.1"/>
    </source>
</evidence>
<reference evidence="1" key="1">
    <citation type="submission" date="2023-10" db="EMBL/GenBank/DDBJ databases">
        <authorList>
            <person name="Chen Y."/>
            <person name="Shah S."/>
            <person name="Dougan E. K."/>
            <person name="Thang M."/>
            <person name="Chan C."/>
        </authorList>
    </citation>
    <scope>NUCLEOTIDE SEQUENCE [LARGE SCALE GENOMIC DNA]</scope>
</reference>
<evidence type="ECO:0000313" key="2">
    <source>
        <dbReference type="Proteomes" id="UP001189429"/>
    </source>
</evidence>